<proteinExistence type="predicted"/>
<evidence type="ECO:0000313" key="4">
    <source>
        <dbReference type="EMBL" id="MDF3874444.1"/>
    </source>
</evidence>
<dbReference type="Proteomes" id="UP001217741">
    <property type="component" value="Unassembled WGS sequence"/>
</dbReference>
<feature type="domain" description="Dermonecrotic toxin N-terminal" evidence="2">
    <location>
        <begin position="22"/>
        <end position="284"/>
    </location>
</feature>
<dbReference type="SUPFAM" id="SSF159501">
    <property type="entry name" value="EreA/ChaN-like"/>
    <property type="match status" value="1"/>
</dbReference>
<comment type="caution">
    <text evidence="3">The sequence shown here is derived from an EMBL/GenBank/DDBJ whole genome shotgun (WGS) entry which is preliminary data.</text>
</comment>
<gene>
    <name evidence="3" type="ORF">GN299_12790</name>
    <name evidence="4" type="ORF">P3W50_28845</name>
</gene>
<dbReference type="EMBL" id="WOWR01000013">
    <property type="protein sequence ID" value="KAF0254580.1"/>
    <property type="molecule type" value="Genomic_DNA"/>
</dbReference>
<evidence type="ECO:0000313" key="5">
    <source>
        <dbReference type="Proteomes" id="UP000442695"/>
    </source>
</evidence>
<accession>A0A7V8EGV3</accession>
<name>A0A7V8EGV3_PSEPU</name>
<protein>
    <submittedName>
        <fullName evidence="3">Membrane-targeted effector domain-containing toxin</fullName>
    </submittedName>
</protein>
<evidence type="ECO:0000256" key="1">
    <source>
        <dbReference type="SAM" id="MobiDB-lite"/>
    </source>
</evidence>
<evidence type="ECO:0000313" key="3">
    <source>
        <dbReference type="EMBL" id="KAF0254580.1"/>
    </source>
</evidence>
<dbReference type="Gene3D" id="3.40.50.11550">
    <property type="match status" value="1"/>
</dbReference>
<dbReference type="RefSeq" id="WP_059394646.1">
    <property type="nucleotide sequence ID" value="NZ_BBQL01000012.1"/>
</dbReference>
<dbReference type="EMBL" id="JARJLO010000425">
    <property type="protein sequence ID" value="MDF3874444.1"/>
    <property type="molecule type" value="Genomic_DNA"/>
</dbReference>
<reference evidence="4" key="2">
    <citation type="submission" date="2023-03" db="EMBL/GenBank/DDBJ databases">
        <title>Draft assemblies of triclosan tolerant bacteria isolated from returned activated sludge.</title>
        <authorList>
            <person name="Van Hamelsveld S."/>
        </authorList>
    </citation>
    <scope>NUCLEOTIDE SEQUENCE</scope>
    <source>
        <strain evidence="4">GW210012_S60</strain>
    </source>
</reference>
<feature type="region of interest" description="Disordered" evidence="1">
    <location>
        <begin position="446"/>
        <end position="476"/>
    </location>
</feature>
<dbReference type="Pfam" id="PF20178">
    <property type="entry name" value="ToxA_N"/>
    <property type="match status" value="1"/>
</dbReference>
<reference evidence="3 5" key="1">
    <citation type="submission" date="2019-12" db="EMBL/GenBank/DDBJ databases">
        <authorList>
            <person name="Woiski C."/>
        </authorList>
    </citation>
    <scope>NUCLEOTIDE SEQUENCE [LARGE SCALE GENOMIC DNA]</scope>
    <source>
        <strain evidence="3 5">BOE100</strain>
    </source>
</reference>
<dbReference type="AlphaFoldDB" id="A0A7V8EGV3"/>
<sequence>MLTDTLPGDQQMLMTLAAHLTEDCPDMRELAREVAQQLLARHDLKALEPDNVYLHRFHTAVSSPRTFNGWQHLDQPYESLTLPQLVMHRFDAQAQDNADVLSYLAGFYSDGPGKDAYDERNEVRLEARDVLDYFWSIDFATAFKTRMTSFWAEHSENFRTLAKANFMSKLLEVCAQEPSSALARHAQDIADALVGKTTWPPSLEALQQRLLPGGATRVCALDIGGYVATDILRLQLANGSQLIYMPGDVDCLHYFPNNQALFWWVLSHCTYVENRTRFLAHFSLDNREEADGKVGLNNLIDLLFHGWGNHDYSGLNTLDLAIEEDGFDWLRNKARQRMIDDAHFSLRSNADLRRQLWIGYLKAGLQVFGPMAAVSWPVALALVGAGIAEMGLNIYQAIHGHTTRERKAGITGAIFAAIETLFNATFLLSAPGKPLTDFADAAQASAATEEGLAPAPAEESAQEHSGEPEEESASEVADAIETWVPQPFRPTGSWDALRPFETNVVLGSKPGTGFLEGIHMQDGQFYALIDDMPYQVRFVPELQSWTVVAPDNPFSFYKSLPIRLDAAGQWRPVERLGLNGGMLSSLKIWGRPSASASVPPLPGTPYEIPADLRASLTDVSDDEITGARAFLDAPDRQAAIARFRQLRDQLAADADAFMATVQTPPRPQIPEIPANASSKTVFKTLYQNTNGLVIGEAHSGLGSKRLLIDNMRLLRKLKVNTLYMEHFTTDFQQADIDTFNRTGVMPQELDRYVEGQDVGHRTDAEGRYTFRQVLVSAQKNGVRIQPIDCMASYRQAWATPVSDVARQRMMNFHAHLIIEADQAARGSGKWIALVGSTHANTFHGVTGLAETEGALGLRVEDRPIGEPDAYSTDPGADALDDDGALRHVQSDLRLRAGVLTTRPPSADFESLLVRPGDYAIERTNGQEYLINRSRDSTLRRTLIKRDGRFYYVERPDWPAIHERRVQNLAELHARLRLRGMRHIAP</sequence>
<organism evidence="3 5">
    <name type="scientific">Pseudomonas putida</name>
    <name type="common">Arthrobacter siderocapsulatus</name>
    <dbReference type="NCBI Taxonomy" id="303"/>
    <lineage>
        <taxon>Bacteria</taxon>
        <taxon>Pseudomonadati</taxon>
        <taxon>Pseudomonadota</taxon>
        <taxon>Gammaproteobacteria</taxon>
        <taxon>Pseudomonadales</taxon>
        <taxon>Pseudomonadaceae</taxon>
        <taxon>Pseudomonas</taxon>
    </lineage>
</organism>
<dbReference type="InterPro" id="IPR046673">
    <property type="entry name" value="ToxA_N"/>
</dbReference>
<evidence type="ECO:0000259" key="2">
    <source>
        <dbReference type="Pfam" id="PF20178"/>
    </source>
</evidence>
<dbReference type="CDD" id="cd14729">
    <property type="entry name" value="RtxA-like"/>
    <property type="match status" value="1"/>
</dbReference>
<dbReference type="Proteomes" id="UP000442695">
    <property type="component" value="Unassembled WGS sequence"/>
</dbReference>